<dbReference type="GO" id="GO:0003723">
    <property type="term" value="F:RNA binding"/>
    <property type="evidence" value="ECO:0007669"/>
    <property type="project" value="UniProtKB-UniRule"/>
</dbReference>
<keyword evidence="6 10" id="KW-0805">Transcription regulation</keyword>
<feature type="compositionally biased region" description="Polar residues" evidence="13">
    <location>
        <begin position="1"/>
        <end position="12"/>
    </location>
</feature>
<feature type="region of interest" description="Disordered" evidence="13">
    <location>
        <begin position="1"/>
        <end position="52"/>
    </location>
</feature>
<dbReference type="InterPro" id="IPR044344">
    <property type="entry name" value="N_prot_C_CoV"/>
</dbReference>
<proteinExistence type="inferred from homology"/>
<dbReference type="PROSITE" id="PS51929">
    <property type="entry name" value="COV_N_CTD"/>
    <property type="match status" value="1"/>
</dbReference>
<feature type="region of interest" description="Disordered" evidence="13">
    <location>
        <begin position="167"/>
        <end position="214"/>
    </location>
</feature>
<evidence type="ECO:0000256" key="9">
    <source>
        <dbReference type="ARBA" id="ARBA00023274"/>
    </source>
</evidence>
<dbReference type="EMBL" id="KY417144">
    <property type="protein sequence ID" value="ATO98142.1"/>
    <property type="molecule type" value="Genomic_RNA"/>
</dbReference>
<protein>
    <recommendedName>
        <fullName evidence="10">Nucleoprotein</fullName>
    </recommendedName>
    <alternativeName>
        <fullName evidence="10">Nucleocapsid protein</fullName>
        <shortName evidence="10">NC</shortName>
        <shortName evidence="10">Protein N</shortName>
    </alternativeName>
</protein>
<dbReference type="GO" id="GO:0044172">
    <property type="term" value="C:host cell endoplasmic reticulum-Golgi intermediate compartment"/>
    <property type="evidence" value="ECO:0007669"/>
    <property type="project" value="UniProtKB-SubCell"/>
</dbReference>
<organism evidence="16">
    <name type="scientific">Bat SARS-like coronavirus</name>
    <dbReference type="NCBI Taxonomy" id="1508227"/>
    <lineage>
        <taxon>Viruses</taxon>
        <taxon>Riboviria</taxon>
        <taxon>Orthornavirae</taxon>
        <taxon>Pisuviricota</taxon>
        <taxon>Pisoniviricetes</taxon>
        <taxon>Nidovirales</taxon>
        <taxon>Cornidovirineae</taxon>
        <taxon>Coronaviridae</taxon>
        <taxon>Orthocoronavirinae</taxon>
        <taxon>Betacoronavirus</taxon>
        <taxon>Sarbecovirus</taxon>
        <taxon>Betacoronavirus pandemicum</taxon>
        <taxon>Severe acute respiratory syndrome coronavirus</taxon>
    </lineage>
</organism>
<evidence type="ECO:0000256" key="1">
    <source>
        <dbReference type="ARBA" id="ARBA00004340"/>
    </source>
</evidence>
<dbReference type="SUPFAM" id="SSF103068">
    <property type="entry name" value="Nucleocapsid protein dimerization domain"/>
    <property type="match status" value="1"/>
</dbReference>
<dbReference type="Pfam" id="PF00937">
    <property type="entry name" value="CoV_nucleocap"/>
    <property type="match status" value="1"/>
</dbReference>
<dbReference type="InterPro" id="IPR001218">
    <property type="entry name" value="Nucleocap_CoV"/>
</dbReference>
<dbReference type="PIRSF" id="PIRSF003888">
    <property type="entry name" value="Corona_nucleocap"/>
    <property type="match status" value="1"/>
</dbReference>
<feature type="compositionally biased region" description="Polar residues" evidence="13">
    <location>
        <begin position="22"/>
        <end position="31"/>
    </location>
</feature>
<dbReference type="GO" id="GO:0019013">
    <property type="term" value="C:viral nucleocapsid"/>
    <property type="evidence" value="ECO:0007669"/>
    <property type="project" value="UniProtKB-UniRule"/>
</dbReference>
<evidence type="ECO:0000259" key="15">
    <source>
        <dbReference type="PROSITE" id="PS51929"/>
    </source>
</evidence>
<evidence type="ECO:0000256" key="2">
    <source>
        <dbReference type="ARBA" id="ARBA00022553"/>
    </source>
</evidence>
<feature type="compositionally biased region" description="Polar residues" evidence="13">
    <location>
        <begin position="406"/>
        <end position="422"/>
    </location>
</feature>
<gene>
    <name evidence="10" type="primary">N</name>
</gene>
<dbReference type="CDD" id="cd21595">
    <property type="entry name" value="CoV_N-CTD"/>
    <property type="match status" value="1"/>
</dbReference>
<comment type="PTM">
    <text evidence="10">ADP-ribosylated. The ADP-ribosylation is retained in the virion during infection.</text>
</comment>
<dbReference type="HAMAP" id="MF_04096">
    <property type="entry name" value="BETA_CORONA_NCAP"/>
    <property type="match status" value="1"/>
</dbReference>
<feature type="compositionally biased region" description="Low complexity" evidence="13">
    <location>
        <begin position="180"/>
        <end position="207"/>
    </location>
</feature>
<keyword evidence="4 10" id="KW-0946">Virion</keyword>
<evidence type="ECO:0000256" key="3">
    <source>
        <dbReference type="ARBA" id="ARBA00022765"/>
    </source>
</evidence>
<keyword evidence="8 10" id="KW-0804">Transcription</keyword>
<comment type="similarity">
    <text evidence="10">Belongs to the betacoronavirus nucleocapsid protein family.</text>
</comment>
<reference evidence="16" key="1">
    <citation type="journal article" date="2017" name="PLoS Pathog.">
        <title>Discovery of a rich gene pool of bat SARS-related coronaviruses provides new insights into the origin of SARS coronavirus.</title>
        <authorList>
            <person name="Hu B."/>
            <person name="Zeng L.P."/>
            <person name="Yang X.L."/>
            <person name="Ge X.Y."/>
            <person name="Zhang W."/>
            <person name="Li B."/>
            <person name="Xie J.Z."/>
            <person name="Shen X.R."/>
            <person name="Zhang Y.Z."/>
            <person name="Wang N."/>
            <person name="Luo D.S."/>
            <person name="Zheng X.S."/>
            <person name="Wang M.N."/>
            <person name="Daszak P."/>
            <person name="Wang L.F."/>
            <person name="Cui J."/>
            <person name="Shi Z.L."/>
        </authorList>
    </citation>
    <scope>NUCLEOTIDE SEQUENCE</scope>
    <source>
        <strain evidence="16">Rs4084</strain>
    </source>
</reference>
<dbReference type="InterPro" id="IPR037179">
    <property type="entry name" value="Nucleocapsid_C"/>
</dbReference>
<feature type="region of interest" description="Disordered" evidence="13">
    <location>
        <begin position="234"/>
        <end position="290"/>
    </location>
</feature>
<dbReference type="InterPro" id="IPR044345">
    <property type="entry name" value="N_prot_N_CoV"/>
</dbReference>
<keyword evidence="7 10" id="KW-0543">Viral nucleoprotein</keyword>
<feature type="domain" description="CoV N NTD" evidence="14">
    <location>
        <begin position="49"/>
        <end position="176"/>
    </location>
</feature>
<dbReference type="PROSITE" id="PS51928">
    <property type="entry name" value="COV_N_NTD"/>
    <property type="match status" value="1"/>
</dbReference>
<keyword evidence="3 10" id="KW-0013">ADP-ribosylation</keyword>
<dbReference type="SUPFAM" id="SSF110304">
    <property type="entry name" value="Coronavirus RNA-binding domain"/>
    <property type="match status" value="1"/>
</dbReference>
<dbReference type="InterPro" id="IPR037195">
    <property type="entry name" value="Nucleocapsid_N"/>
</dbReference>
<evidence type="ECO:0000256" key="11">
    <source>
        <dbReference type="PIRNR" id="PIRNR003888"/>
    </source>
</evidence>
<evidence type="ECO:0000256" key="10">
    <source>
        <dbReference type="HAMAP-Rule" id="MF_04096"/>
    </source>
</evidence>
<dbReference type="CDD" id="cd21554">
    <property type="entry name" value="CoV_N-NTD"/>
    <property type="match status" value="1"/>
</dbReference>
<keyword evidence="9 10" id="KW-0687">Ribonucleoprotein</keyword>
<dbReference type="InterPro" id="IPR043505">
    <property type="entry name" value="NCAP_bCoV"/>
</dbReference>
<comment type="caution">
    <text evidence="10">Lacks conserved residue(s) required for the propagation of feature annotation.</text>
</comment>
<evidence type="ECO:0000256" key="13">
    <source>
        <dbReference type="SAM" id="MobiDB-lite"/>
    </source>
</evidence>
<name>A0A2D1PX42_SARS</name>
<evidence type="ECO:0000256" key="7">
    <source>
        <dbReference type="ARBA" id="ARBA00023086"/>
    </source>
</evidence>
<feature type="compositionally biased region" description="Basic and acidic residues" evidence="13">
    <location>
        <begin position="368"/>
        <end position="379"/>
    </location>
</feature>
<feature type="compositionally biased region" description="Low complexity" evidence="13">
    <location>
        <begin position="234"/>
        <end position="250"/>
    </location>
</feature>
<keyword evidence="5 10" id="KW-0694">RNA-binding</keyword>
<comment type="function">
    <text evidence="10 11">Packages the positive strand viral genome RNA into a helical ribonucleocapsid (RNP) and plays a fundamental role during virion assembly through its interactions with the viral genome and membrane protein M. Plays an important role in enhancing the efficiency of subgenomic viral RNA transcription as well as viral replication.</text>
</comment>
<comment type="subcellular location">
    <subcellularLocation>
        <location evidence="1">Host cell</location>
    </subcellularLocation>
    <subcellularLocation>
        <location evidence="10 11">Virion</location>
    </subcellularLocation>
    <subcellularLocation>
        <location evidence="10">Host endoplasmic reticulum-Golgi intermediate compartment</location>
    </subcellularLocation>
    <subcellularLocation>
        <location evidence="10">Host Golgi apparatus</location>
    </subcellularLocation>
    <text evidence="10 11">Located inside the virion, complexed with the viral RNA. Probably associates with ER-derived membranes where it participates in viral RNA synthesis and virus budding.</text>
</comment>
<feature type="region of interest" description="Disordered" evidence="13">
    <location>
        <begin position="362"/>
        <end position="422"/>
    </location>
</feature>
<evidence type="ECO:0000313" key="16">
    <source>
        <dbReference type="EMBL" id="ATO98142.1"/>
    </source>
</evidence>
<accession>A0A2D1PX42</accession>
<comment type="subunit">
    <text evidence="10">Homooligomer. Both monomeric and oligomeric forms interact with RNA. Interacts with protein M. Interacts with NSP3; this interaction serves to tether the genome to the newly translated replicase-transcriptase complex at a very early stage of infection.</text>
</comment>
<feature type="domain" description="CoV N CTD" evidence="15">
    <location>
        <begin position="248"/>
        <end position="365"/>
    </location>
</feature>
<evidence type="ECO:0000256" key="4">
    <source>
        <dbReference type="ARBA" id="ARBA00022844"/>
    </source>
</evidence>
<evidence type="ECO:0000256" key="6">
    <source>
        <dbReference type="ARBA" id="ARBA00023015"/>
    </source>
</evidence>
<dbReference type="GO" id="GO:0044177">
    <property type="term" value="C:host cell Golgi apparatus"/>
    <property type="evidence" value="ECO:0007669"/>
    <property type="project" value="UniProtKB-SubCell"/>
</dbReference>
<dbReference type="GO" id="GO:1990904">
    <property type="term" value="C:ribonucleoprotein complex"/>
    <property type="evidence" value="ECO:0007669"/>
    <property type="project" value="UniProtKB-KW"/>
</dbReference>
<dbReference type="GO" id="GO:0043657">
    <property type="term" value="C:host cell"/>
    <property type="evidence" value="ECO:0007669"/>
    <property type="project" value="UniProtKB-SubCell"/>
</dbReference>
<feature type="modified residue" description="Phosphoserine; by host" evidence="12">
    <location>
        <position position="405"/>
    </location>
</feature>
<evidence type="ECO:0000259" key="14">
    <source>
        <dbReference type="PROSITE" id="PS51928"/>
    </source>
</evidence>
<evidence type="ECO:0000256" key="8">
    <source>
        <dbReference type="ARBA" id="ARBA00023163"/>
    </source>
</evidence>
<keyword evidence="2 10" id="KW-0597">Phosphoprotein</keyword>
<keyword evidence="10" id="KW-1040">Host Golgi apparatus</keyword>
<evidence type="ECO:0000256" key="12">
    <source>
        <dbReference type="PIRSR" id="PIRSR003888-1"/>
    </source>
</evidence>
<sequence>MSDNGPQSNQRSAPRITFGGPTDSTDNNQNGGRNGARPKQRRPQGLPNNTASWFTALTQHGKEELRFPRGQGVPINTNSGPDDQIGYYRRATRRVRGGDGKMKELSPRWYFYYLGTGPEASLPYGANKEGIVWVATEGALNTPKDHIGTRNPNNNAATVLQLPQGTTLPKGFYAEGSRGGSQASSRSSSRSRGNSRNSTPGSSRGNSPARMASGGGETALALLLLDRLNQLESKVSGKGQQQQGQTVTKKSAAEASKKPRQKRTATKQYSVTQAFGRRGPEQTQGNFGDQDLIRQGTDYKHWPQIAQFAPSASAFFGMSRIGMEVTLSGTWLTYHGAIKLDDKDPQFKDNVILLNKHIDAYKTFPPTEPKKDKKKKTDEAQPLPQRQKKQPTVTLLPAADMDDFSRQLQNSMSGASADSTQA</sequence>
<comment type="PTM">
    <text evidence="10">Phosphorylated on serine and threonine residues.</text>
</comment>
<evidence type="ECO:0000256" key="5">
    <source>
        <dbReference type="ARBA" id="ARBA00022884"/>
    </source>
</evidence>
<feature type="modified residue" description="Phosphoserine; by host" evidence="10">
    <location>
        <position position="177"/>
    </location>
</feature>